<feature type="domain" description="F-box" evidence="1">
    <location>
        <begin position="92"/>
        <end position="149"/>
    </location>
</feature>
<comment type="caution">
    <text evidence="2">The sequence shown here is derived from an EMBL/GenBank/DDBJ whole genome shotgun (WGS) entry which is preliminary data.</text>
</comment>
<keyword evidence="3" id="KW-1185">Reference proteome</keyword>
<reference evidence="2 3" key="1">
    <citation type="submission" date="2020-07" db="EMBL/GenBank/DDBJ databases">
        <title>Comparative genomics of pyrophilous fungi reveals a link between fire events and developmental genes.</title>
        <authorList>
            <consortium name="DOE Joint Genome Institute"/>
            <person name="Steindorff A.S."/>
            <person name="Carver A."/>
            <person name="Calhoun S."/>
            <person name="Stillman K."/>
            <person name="Liu H."/>
            <person name="Lipzen A."/>
            <person name="Pangilinan J."/>
            <person name="Labutti K."/>
            <person name="Bruns T.D."/>
            <person name="Grigoriev I.V."/>
        </authorList>
    </citation>
    <scope>NUCLEOTIDE SEQUENCE [LARGE SCALE GENOMIC DNA]</scope>
    <source>
        <strain evidence="2 3">CBS 144469</strain>
    </source>
</reference>
<dbReference type="Pfam" id="PF12937">
    <property type="entry name" value="F-box-like"/>
    <property type="match status" value="1"/>
</dbReference>
<evidence type="ECO:0000259" key="1">
    <source>
        <dbReference type="Pfam" id="PF12937"/>
    </source>
</evidence>
<organism evidence="2 3">
    <name type="scientific">Ephemerocybe angulata</name>
    <dbReference type="NCBI Taxonomy" id="980116"/>
    <lineage>
        <taxon>Eukaryota</taxon>
        <taxon>Fungi</taxon>
        <taxon>Dikarya</taxon>
        <taxon>Basidiomycota</taxon>
        <taxon>Agaricomycotina</taxon>
        <taxon>Agaricomycetes</taxon>
        <taxon>Agaricomycetidae</taxon>
        <taxon>Agaricales</taxon>
        <taxon>Agaricineae</taxon>
        <taxon>Psathyrellaceae</taxon>
        <taxon>Ephemerocybe</taxon>
    </lineage>
</organism>
<dbReference type="InterPro" id="IPR001810">
    <property type="entry name" value="F-box_dom"/>
</dbReference>
<accession>A0A8H6ICG1</accession>
<evidence type="ECO:0000313" key="2">
    <source>
        <dbReference type="EMBL" id="KAF6761939.1"/>
    </source>
</evidence>
<proteinExistence type="predicted"/>
<name>A0A8H6ICG1_9AGAR</name>
<protein>
    <recommendedName>
        <fullName evidence="1">F-box domain-containing protein</fullName>
    </recommendedName>
</protein>
<dbReference type="Proteomes" id="UP000521943">
    <property type="component" value="Unassembled WGS sequence"/>
</dbReference>
<dbReference type="Gene3D" id="1.20.1280.50">
    <property type="match status" value="1"/>
</dbReference>
<dbReference type="EMBL" id="JACGCI010000008">
    <property type="protein sequence ID" value="KAF6761939.1"/>
    <property type="molecule type" value="Genomic_DNA"/>
</dbReference>
<dbReference type="OrthoDB" id="3172239at2759"/>
<dbReference type="AlphaFoldDB" id="A0A8H6ICG1"/>
<gene>
    <name evidence="2" type="ORF">DFP72DRAFT_591903</name>
</gene>
<evidence type="ECO:0000313" key="3">
    <source>
        <dbReference type="Proteomes" id="UP000521943"/>
    </source>
</evidence>
<sequence length="194" mass="22200">MAIGIIDVATAPSVPNLTRNLLNESEVTDIREYYEIIDRRINDLECELRKLETSRNAPTSEHHGDLDQRILDLLSEILTLKTRRNGATTTYRLPVEILSQIFIVLYSMSSKDLTHPVSERVDWLRCTFVCHHWREVALGCTELWTTPVFAEPALARTMLSRSGARGLPLSTSSSTGNRKRPRRFYTKRCPSWIA</sequence>